<evidence type="ECO:0000256" key="9">
    <source>
        <dbReference type="ARBA" id="ARBA00022833"/>
    </source>
</evidence>
<dbReference type="InterPro" id="IPR006133">
    <property type="entry name" value="DNA-dir_DNA_pol_B_exonuc"/>
</dbReference>
<dbReference type="Gene3D" id="3.30.342.10">
    <property type="entry name" value="DNA Polymerase, chain B, domain 1"/>
    <property type="match status" value="1"/>
</dbReference>
<dbReference type="Pfam" id="PF23250">
    <property type="entry name" value="zf_DPOE_2"/>
    <property type="match status" value="1"/>
</dbReference>
<evidence type="ECO:0000256" key="15">
    <source>
        <dbReference type="ARBA" id="ARBA00049244"/>
    </source>
</evidence>
<evidence type="ECO:0000256" key="5">
    <source>
        <dbReference type="ARBA" id="ARBA00022695"/>
    </source>
</evidence>
<dbReference type="EMBL" id="MTSL01000190">
    <property type="protein sequence ID" value="PJF17110.1"/>
    <property type="molecule type" value="Genomic_DNA"/>
</dbReference>
<evidence type="ECO:0000256" key="10">
    <source>
        <dbReference type="ARBA" id="ARBA00022932"/>
    </source>
</evidence>
<evidence type="ECO:0000256" key="4">
    <source>
        <dbReference type="ARBA" id="ARBA00022679"/>
    </source>
</evidence>
<keyword evidence="19" id="KW-1185">Reference proteome</keyword>
<comment type="catalytic activity">
    <reaction evidence="15 16">
        <text>DNA(n) + a 2'-deoxyribonucleoside 5'-triphosphate = DNA(n+1) + diphosphate</text>
        <dbReference type="Rhea" id="RHEA:22508"/>
        <dbReference type="Rhea" id="RHEA-COMP:17339"/>
        <dbReference type="Rhea" id="RHEA-COMP:17340"/>
        <dbReference type="ChEBI" id="CHEBI:33019"/>
        <dbReference type="ChEBI" id="CHEBI:61560"/>
        <dbReference type="ChEBI" id="CHEBI:173112"/>
        <dbReference type="EC" id="2.7.7.7"/>
    </reaction>
</comment>
<dbReference type="Proteomes" id="UP000240830">
    <property type="component" value="Unassembled WGS sequence"/>
</dbReference>
<dbReference type="InterPro" id="IPR042087">
    <property type="entry name" value="DNA_pol_B_thumb"/>
</dbReference>
<dbReference type="InterPro" id="IPR055191">
    <property type="entry name" value="POL2_thumb"/>
</dbReference>
<dbReference type="InterPro" id="IPR012337">
    <property type="entry name" value="RNaseH-like_sf"/>
</dbReference>
<dbReference type="GO" id="GO:0006287">
    <property type="term" value="P:base-excision repair, gap-filling"/>
    <property type="evidence" value="ECO:0007669"/>
    <property type="project" value="TreeGrafter"/>
</dbReference>
<dbReference type="Gene3D" id="3.30.420.10">
    <property type="entry name" value="Ribonuclease H-like superfamily/Ribonuclease H"/>
    <property type="match status" value="1"/>
</dbReference>
<keyword evidence="8 16" id="KW-0863">Zinc-finger</keyword>
<organism evidence="18 19">
    <name type="scientific">Paramicrosporidium saccamoebae</name>
    <dbReference type="NCBI Taxonomy" id="1246581"/>
    <lineage>
        <taxon>Eukaryota</taxon>
        <taxon>Fungi</taxon>
        <taxon>Fungi incertae sedis</taxon>
        <taxon>Cryptomycota</taxon>
        <taxon>Cryptomycota incertae sedis</taxon>
        <taxon>Paramicrosporidium</taxon>
    </lineage>
</organism>
<dbReference type="PANTHER" id="PTHR10670:SF0">
    <property type="entry name" value="DNA POLYMERASE EPSILON CATALYTIC SUBUNIT A"/>
    <property type="match status" value="1"/>
</dbReference>
<dbReference type="GO" id="GO:0000278">
    <property type="term" value="P:mitotic cell cycle"/>
    <property type="evidence" value="ECO:0007669"/>
    <property type="project" value="TreeGrafter"/>
</dbReference>
<dbReference type="SUPFAM" id="SSF53098">
    <property type="entry name" value="Ribonuclease H-like"/>
    <property type="match status" value="1"/>
</dbReference>
<dbReference type="Pfam" id="PF08490">
    <property type="entry name" value="DUF1744"/>
    <property type="match status" value="2"/>
</dbReference>
<dbReference type="InterPro" id="IPR023211">
    <property type="entry name" value="DNA_pol_palm_dom_sf"/>
</dbReference>
<dbReference type="Gene3D" id="1.10.287.690">
    <property type="entry name" value="Helix hairpin bin"/>
    <property type="match status" value="1"/>
</dbReference>
<evidence type="ECO:0000256" key="1">
    <source>
        <dbReference type="ARBA" id="ARBA00004123"/>
    </source>
</evidence>
<keyword evidence="4 16" id="KW-0808">Transferase</keyword>
<comment type="cofactor">
    <cofactor evidence="16">
        <name>[4Fe-4S] cluster</name>
        <dbReference type="ChEBI" id="CHEBI:49883"/>
    </cofactor>
</comment>
<name>A0A2H9THL9_9FUNG</name>
<dbReference type="InterPro" id="IPR043502">
    <property type="entry name" value="DNA/RNA_pol_sf"/>
</dbReference>
<evidence type="ECO:0000256" key="6">
    <source>
        <dbReference type="ARBA" id="ARBA00022705"/>
    </source>
</evidence>
<keyword evidence="5 16" id="KW-0548">Nucleotidyltransferase</keyword>
<evidence type="ECO:0000256" key="2">
    <source>
        <dbReference type="ARBA" id="ARBA00005755"/>
    </source>
</evidence>
<keyword evidence="13 16" id="KW-0238">DNA-binding</keyword>
<evidence type="ECO:0000256" key="12">
    <source>
        <dbReference type="ARBA" id="ARBA00023014"/>
    </source>
</evidence>
<dbReference type="InterPro" id="IPR013697">
    <property type="entry name" value="DNA_pol_e_suA_C"/>
</dbReference>
<dbReference type="SUPFAM" id="SSF56672">
    <property type="entry name" value="DNA/RNA polymerases"/>
    <property type="match status" value="1"/>
</dbReference>
<dbReference type="Gene3D" id="1.10.132.60">
    <property type="entry name" value="DNA polymerase family B, C-terminal domain"/>
    <property type="match status" value="1"/>
</dbReference>
<dbReference type="CDD" id="cd05779">
    <property type="entry name" value="DNA_polB_epsilon_exo"/>
    <property type="match status" value="1"/>
</dbReference>
<dbReference type="GO" id="GO:0008622">
    <property type="term" value="C:epsilon DNA polymerase complex"/>
    <property type="evidence" value="ECO:0007669"/>
    <property type="project" value="InterPro"/>
</dbReference>
<dbReference type="GO" id="GO:0051539">
    <property type="term" value="F:4 iron, 4 sulfur cluster binding"/>
    <property type="evidence" value="ECO:0007669"/>
    <property type="project" value="UniProtKB-KW"/>
</dbReference>
<dbReference type="OrthoDB" id="10060449at2759"/>
<dbReference type="SMART" id="SM00486">
    <property type="entry name" value="POLBc"/>
    <property type="match status" value="1"/>
</dbReference>
<dbReference type="EC" id="2.7.7.7" evidence="16"/>
<comment type="caution">
    <text evidence="18">The sequence shown here is derived from an EMBL/GenBank/DDBJ whole genome shotgun (WGS) entry which is preliminary data.</text>
</comment>
<evidence type="ECO:0000313" key="18">
    <source>
        <dbReference type="EMBL" id="PJF17110.1"/>
    </source>
</evidence>
<dbReference type="Pfam" id="PF22634">
    <property type="entry name" value="POL2_thumb"/>
    <property type="match status" value="1"/>
</dbReference>
<evidence type="ECO:0000256" key="7">
    <source>
        <dbReference type="ARBA" id="ARBA00022723"/>
    </source>
</evidence>
<keyword evidence="14 16" id="KW-0539">Nucleus</keyword>
<dbReference type="GO" id="GO:0008310">
    <property type="term" value="F:single-stranded DNA 3'-5' DNA exonuclease activity"/>
    <property type="evidence" value="ECO:0007669"/>
    <property type="project" value="TreeGrafter"/>
</dbReference>
<proteinExistence type="inferred from homology"/>
<comment type="similarity">
    <text evidence="2 16">Belongs to the DNA polymerase type-B family.</text>
</comment>
<dbReference type="GO" id="GO:0003677">
    <property type="term" value="F:DNA binding"/>
    <property type="evidence" value="ECO:0007669"/>
    <property type="project" value="UniProtKB-KW"/>
</dbReference>
<dbReference type="InterPro" id="IPR006172">
    <property type="entry name" value="DNA-dir_DNA_pol_B"/>
</dbReference>
<dbReference type="GO" id="GO:0008270">
    <property type="term" value="F:zinc ion binding"/>
    <property type="evidence" value="ECO:0007669"/>
    <property type="project" value="UniProtKB-KW"/>
</dbReference>
<dbReference type="FunFam" id="3.90.1600.10:FF:000006">
    <property type="entry name" value="DNA polymerase epsilon catalytic subunit"/>
    <property type="match status" value="1"/>
</dbReference>
<dbReference type="FunFam" id="1.10.132.60:FF:000002">
    <property type="entry name" value="DNA polymerase epsilon catalytic subunit"/>
    <property type="match status" value="1"/>
</dbReference>
<dbReference type="SMART" id="SM01159">
    <property type="entry name" value="DUF1744"/>
    <property type="match status" value="1"/>
</dbReference>
<dbReference type="InterPro" id="IPR036397">
    <property type="entry name" value="RNaseH_sf"/>
</dbReference>
<evidence type="ECO:0000256" key="16">
    <source>
        <dbReference type="RuleBase" id="RU365029"/>
    </source>
</evidence>
<comment type="function">
    <text evidence="16">DNA polymerase II participates in chromosomal DNA replication.</text>
</comment>
<comment type="subcellular location">
    <subcellularLocation>
        <location evidence="1 16">Nucleus</location>
    </subcellularLocation>
</comment>
<evidence type="ECO:0000256" key="8">
    <source>
        <dbReference type="ARBA" id="ARBA00022771"/>
    </source>
</evidence>
<dbReference type="STRING" id="1246581.A0A2H9THL9"/>
<keyword evidence="9 16" id="KW-0862">Zinc</keyword>
<keyword evidence="7 16" id="KW-0479">Metal-binding</keyword>
<reference evidence="18 19" key="1">
    <citation type="submission" date="2016-10" db="EMBL/GenBank/DDBJ databases">
        <title>The genome of Paramicrosporidium saccamoebae is the missing link in understanding Cryptomycota and Microsporidia evolution.</title>
        <authorList>
            <person name="Quandt C.A."/>
            <person name="Beaudet D."/>
            <person name="Corsaro D."/>
            <person name="Michel R."/>
            <person name="Corradi N."/>
            <person name="James T."/>
        </authorList>
    </citation>
    <scope>NUCLEOTIDE SEQUENCE [LARGE SCALE GENOMIC DNA]</scope>
    <source>
        <strain evidence="18 19">KSL3</strain>
    </source>
</reference>
<keyword evidence="11 16" id="KW-0408">Iron</keyword>
<keyword evidence="3 16" id="KW-0004">4Fe-4S</keyword>
<accession>A0A2H9THL9</accession>
<evidence type="ECO:0000256" key="13">
    <source>
        <dbReference type="ARBA" id="ARBA00023125"/>
    </source>
</evidence>
<dbReference type="PANTHER" id="PTHR10670">
    <property type="entry name" value="DNA POLYMERASE EPSILON CATALYTIC SUBUNIT A"/>
    <property type="match status" value="1"/>
</dbReference>
<dbReference type="CDD" id="cd05535">
    <property type="entry name" value="POLBc_epsilon"/>
    <property type="match status" value="1"/>
</dbReference>
<feature type="domain" description="DNA polymerase epsilon catalytic subunit A C-terminal" evidence="17">
    <location>
        <begin position="1404"/>
        <end position="1759"/>
    </location>
</feature>
<dbReference type="GO" id="GO:0045004">
    <property type="term" value="P:DNA replication proofreading"/>
    <property type="evidence" value="ECO:0007669"/>
    <property type="project" value="TreeGrafter"/>
</dbReference>
<dbReference type="Gene3D" id="3.90.1600.10">
    <property type="entry name" value="Palm domain of DNA polymerase"/>
    <property type="match status" value="1"/>
</dbReference>
<keyword evidence="10 16" id="KW-0239">DNA-directed DNA polymerase</keyword>
<evidence type="ECO:0000256" key="14">
    <source>
        <dbReference type="ARBA" id="ARBA00023242"/>
    </source>
</evidence>
<evidence type="ECO:0000256" key="3">
    <source>
        <dbReference type="ARBA" id="ARBA00022485"/>
    </source>
</evidence>
<dbReference type="GO" id="GO:0003887">
    <property type="term" value="F:DNA-directed DNA polymerase activity"/>
    <property type="evidence" value="ECO:0007669"/>
    <property type="project" value="UniProtKB-KW"/>
</dbReference>
<keyword evidence="12 16" id="KW-0411">Iron-sulfur</keyword>
<protein>
    <recommendedName>
        <fullName evidence="16">DNA polymerase epsilon catalytic subunit</fullName>
        <ecNumber evidence="16">2.7.7.7</ecNumber>
    </recommendedName>
</protein>
<dbReference type="GO" id="GO:0000166">
    <property type="term" value="F:nucleotide binding"/>
    <property type="evidence" value="ECO:0007669"/>
    <property type="project" value="InterPro"/>
</dbReference>
<dbReference type="FunFam" id="3.30.420.10:FF:000010">
    <property type="entry name" value="DNA polymerase epsilon catalytic subunit"/>
    <property type="match status" value="1"/>
</dbReference>
<keyword evidence="6 16" id="KW-0235">DNA replication</keyword>
<sequence length="2056" mass="233509">MPPKFKKGIRAVAEGEEDEALVNVKRFAEISRRAEIDSQMGFSSFSGGTRIGWMLNMQSVASRVPCLMGKGTENEVEEYLRRRFENTIESMQRMMKEDLDLPNHLAGVQRCYLQLCFRNTSDLLSVRKVLLPAATRNGEGYKEAVMAQDEPVSKRSEHGALSNIVGLREYDIPYHLRVGIDRDVRVGLWYTVTSHGPTTTLTRLTTKDVRPDPVVFAFDIETSKMPLKFPDAAQDHIMMISYMVNGRGFLIVNRDIVSEDIENFEYTPKPDFPGVFTIFNVADEQALLQKFFSHIQLIRPHVFVTYNGDFFDWPFIETRAASYGMVMESMIGIAKNSQGEYCGSYCVHMDCFCWVKRDSYLPAGSHGLKAVCSIKLGYDPLELDPELMTPLASQDPHTLANYSVSDAVATYYLYMKYVHPFIFSLCNIIPLMPDEVLRKGTGTLCETLLMAEAYKATVIMPNKYEEAREKFHKGHLLESETYIGGHVEALEAGVYRSDFTYKFKINPETMHQLVNDLDRALKFFLEHESHTPLADVRNYEEVYESIKGMLLALAETPTKHDRPLIYHLDVGSMYPNIILTNRLQPSAMVSDATCAVCDFNRPGKQCQRAMTWSWRGEYYSAKQNEYKMIKKQLEGERFPSKHVPNTTVAFHELSQVEQSALIKKRLADYSQKVYRRTRQNEVITKTSVVCQRENSFYIDTVKSFRDRRYDYKNLQKVWKKKLDEATKGKDPTKVEEAGKLVVLYDSLQLAHKCILNSFYGYVMRKAARWYSMEMGGIVCETGAAIITLARQLIEQFGRPLELDTDGIWLMLPSGFPQNFCFDLYSGKKVHFAYPCVMLNHLLFDKFTNHQYQTLVGPQSYTVSSENSIFFEIDGPYKAMVIPSSTEEGRQLKKRYAVFNEDGTLAELKGFEIKRRGELKLIKIFQSQIFKTFLAGTNLVECYKEVATVANYWLDILYSRGANLHDSELIELISENRSMSKALEDYGAQKSTSISTAKRLAEFLGDQMVKDKGLACKFIISAKPAGLPVTNRAIPVAIFSAAPEIRRHYLSKWLKDSSPAVDIRDIIDWSYYLERIGTMIQKLIVIPAALQSVANPVPRVIPPEWLKSGTAGKPVQKEQRKITDMLAAMRTVDMEDTVLMTTKVAFKRPAEVLVTANDPVVLAEIDPEVDYSAWVASRKDHWRLLKSKLKNSESVGKKKNNTIGSMLNQDRVNVLRTPWEIVAIQETLVPGEFQLWAMVADTMRSFKLTCPRRVYVGTKEPLADLGSRVHFRLPEGLSASHLYELVMPERVFQEEFISNSAALLDPMLEGIWEANIPLNFQLYTRLGAVVSVVKEAQRETSVDRVFTPDELVFRAELPYLQGERIVYGYYGALSADNRHVMLLAFSNSPILRIFVTDDGMRRQLTGPKALLAMALKSHELLPAPFTIDEELVQYEIDYFPDYESAVKTLQRAINSYLDDRPLPTIMLTLSSTKDIPAFSRLPCVPIPSWHGQYIFPPLDWQRSSARRLLEYYVQINSWLADRIALARFSHVPLANLPAKTDVMSFVSDIFFARMHRQQGYLLPWNQNDNISWRNDSTDYELHITPSAGIDTPGLYRHVSVDFDVSAMPINAILEYGHISPDENTPPMFTILKTLLTNWLKETIKGNPLAAQLVESAFRWIRSGESQLLASSVLQRLNVTMQRAQQRLVEHLRQLGCTVVHGDHHRLVIATAKDHVENAKAFVEYLLNDLKRTDGLAWITLHPAMYWQSILWMDKSNFVAFPCTEDGNSEVTLRLNLGDYLPPILHRPFTVMVAEYLAQISTTIPTASQTKIEPMKAAELFDEEADDAEMEQCEELISAEYKTKFLSVVREVQRLLSGAPISSEDALRKAFPVRVGSHVELTDAPLTFVKFLGALLSLDKICAPAIFNLVKQAYALLGVREFSEATVFVDPCRSFVLPAVICPGCNHTRDLDFCRDVDVLAAMSRPVHSFSCSCGRLYDLVEIEAEIVAVLAEEAERYQRQDLTCSCGVVAELMGCKCAGKYRLEGLDAMERVRVVTRVARALDLQSLSAYISSNYNL</sequence>
<dbReference type="Pfam" id="PF03104">
    <property type="entry name" value="DNA_pol_B_exo1"/>
    <property type="match status" value="1"/>
</dbReference>
<dbReference type="InterPro" id="IPR029703">
    <property type="entry name" value="POL2"/>
</dbReference>
<gene>
    <name evidence="18" type="ORF">PSACC_03065</name>
</gene>
<dbReference type="GO" id="GO:0006272">
    <property type="term" value="P:leading strand elongation"/>
    <property type="evidence" value="ECO:0007669"/>
    <property type="project" value="TreeGrafter"/>
</dbReference>
<evidence type="ECO:0000259" key="17">
    <source>
        <dbReference type="SMART" id="SM01159"/>
    </source>
</evidence>
<evidence type="ECO:0000256" key="11">
    <source>
        <dbReference type="ARBA" id="ARBA00023004"/>
    </source>
</evidence>
<dbReference type="GO" id="GO:0006297">
    <property type="term" value="P:nucleotide-excision repair, DNA gap filling"/>
    <property type="evidence" value="ECO:0007669"/>
    <property type="project" value="TreeGrafter"/>
</dbReference>
<evidence type="ECO:0000313" key="19">
    <source>
        <dbReference type="Proteomes" id="UP000240830"/>
    </source>
</evidence>